<name>A0AAW0F6Y1_9TRYP</name>
<sequence>MEGRVNCFHGYRQQKRSSHGTTAAKRPRSGGALTAVVSVWAAPREAVAPVEAGAAGHCRVSSRRRSRSSSSRAAVAAPPPPPPHACITEGALSSCYAPVSPKLCPLLASTIGRLSPWRSGAAALVADASSCPPACVHAGPQTAAFSCVVVDLETTGFSASTDEILEIGCVELRWTPASHLPTTPESSAEPPGSRGVVEGLWTRGGRVFHRYVRPSRPRAVPAAATAVHGITLQSVQHCDSWSVVAGELVAYLSQITAAAVAAVSPRPTTHTGVGASRVVHLPPLVAHNASFDARFLEQHLRRCGYDPVWHPQFPLTCTLQWARVAYPHVGKNLDAVCAFLRIDGAASRAAGVHGALTDATLTALLFLRLCCSWTERFGGC</sequence>
<evidence type="ECO:0000256" key="4">
    <source>
        <dbReference type="SAM" id="MobiDB-lite"/>
    </source>
</evidence>
<organism evidence="6 7">
    <name type="scientific">Novymonas esmeraldas</name>
    <dbReference type="NCBI Taxonomy" id="1808958"/>
    <lineage>
        <taxon>Eukaryota</taxon>
        <taxon>Discoba</taxon>
        <taxon>Euglenozoa</taxon>
        <taxon>Kinetoplastea</taxon>
        <taxon>Metakinetoplastina</taxon>
        <taxon>Trypanosomatida</taxon>
        <taxon>Trypanosomatidae</taxon>
        <taxon>Novymonas</taxon>
    </lineage>
</organism>
<dbReference type="AlphaFoldDB" id="A0AAW0F6Y1"/>
<keyword evidence="3 6" id="KW-0269">Exonuclease</keyword>
<proteinExistence type="predicted"/>
<dbReference type="PANTHER" id="PTHR30231">
    <property type="entry name" value="DNA POLYMERASE III SUBUNIT EPSILON"/>
    <property type="match status" value="1"/>
</dbReference>
<evidence type="ECO:0000256" key="2">
    <source>
        <dbReference type="ARBA" id="ARBA00022801"/>
    </source>
</evidence>
<keyword evidence="2" id="KW-0378">Hydrolase</keyword>
<gene>
    <name evidence="6" type="ORF">NESM_000267000</name>
</gene>
<comment type="caution">
    <text evidence="6">The sequence shown here is derived from an EMBL/GenBank/DDBJ whole genome shotgun (WGS) entry which is preliminary data.</text>
</comment>
<evidence type="ECO:0000259" key="5">
    <source>
        <dbReference type="SMART" id="SM00479"/>
    </source>
</evidence>
<accession>A0AAW0F6Y1</accession>
<dbReference type="InterPro" id="IPR013520">
    <property type="entry name" value="Ribonucl_H"/>
</dbReference>
<dbReference type="SUPFAM" id="SSF53098">
    <property type="entry name" value="Ribonuclease H-like"/>
    <property type="match status" value="1"/>
</dbReference>
<evidence type="ECO:0000313" key="7">
    <source>
        <dbReference type="Proteomes" id="UP001430356"/>
    </source>
</evidence>
<dbReference type="Gene3D" id="3.30.420.10">
    <property type="entry name" value="Ribonuclease H-like superfamily/Ribonuclease H"/>
    <property type="match status" value="1"/>
</dbReference>
<dbReference type="PANTHER" id="PTHR30231:SF4">
    <property type="entry name" value="PROTEIN NEN2"/>
    <property type="match status" value="1"/>
</dbReference>
<evidence type="ECO:0000256" key="3">
    <source>
        <dbReference type="ARBA" id="ARBA00022839"/>
    </source>
</evidence>
<dbReference type="CDD" id="cd06127">
    <property type="entry name" value="DEDDh"/>
    <property type="match status" value="1"/>
</dbReference>
<dbReference type="InterPro" id="IPR012337">
    <property type="entry name" value="RNaseH-like_sf"/>
</dbReference>
<keyword evidence="7" id="KW-1185">Reference proteome</keyword>
<protein>
    <submittedName>
        <fullName evidence="6">DNA polymerase III epsilon subunit-like exonuclease</fullName>
    </submittedName>
</protein>
<reference evidence="6 7" key="1">
    <citation type="journal article" date="2021" name="MBio">
        <title>A New Model Trypanosomatid, Novymonas esmeraldas: Genomic Perception of Its 'Candidatus Pandoraea novymonadis' Endosymbiont.</title>
        <authorList>
            <person name="Zakharova A."/>
            <person name="Saura A."/>
            <person name="Butenko A."/>
            <person name="Podesvova L."/>
            <person name="Warmusova S."/>
            <person name="Kostygov A.Y."/>
            <person name="Nenarokova A."/>
            <person name="Lukes J."/>
            <person name="Opperdoes F.R."/>
            <person name="Yurchenko V."/>
        </authorList>
    </citation>
    <scope>NUCLEOTIDE SEQUENCE [LARGE SCALE GENOMIC DNA]</scope>
    <source>
        <strain evidence="6 7">E262AT.01</strain>
    </source>
</reference>
<dbReference type="GO" id="GO:0003676">
    <property type="term" value="F:nucleic acid binding"/>
    <property type="evidence" value="ECO:0007669"/>
    <property type="project" value="InterPro"/>
</dbReference>
<dbReference type="GO" id="GO:0008408">
    <property type="term" value="F:3'-5' exonuclease activity"/>
    <property type="evidence" value="ECO:0007669"/>
    <property type="project" value="TreeGrafter"/>
</dbReference>
<dbReference type="Pfam" id="PF00929">
    <property type="entry name" value="RNase_T"/>
    <property type="match status" value="1"/>
</dbReference>
<dbReference type="EMBL" id="JAECZO010000023">
    <property type="protein sequence ID" value="KAK7201990.1"/>
    <property type="molecule type" value="Genomic_DNA"/>
</dbReference>
<evidence type="ECO:0000313" key="6">
    <source>
        <dbReference type="EMBL" id="KAK7201990.1"/>
    </source>
</evidence>
<feature type="region of interest" description="Disordered" evidence="4">
    <location>
        <begin position="1"/>
        <end position="30"/>
    </location>
</feature>
<evidence type="ECO:0000256" key="1">
    <source>
        <dbReference type="ARBA" id="ARBA00022722"/>
    </source>
</evidence>
<dbReference type="Proteomes" id="UP001430356">
    <property type="component" value="Unassembled WGS sequence"/>
</dbReference>
<keyword evidence="1" id="KW-0540">Nuclease</keyword>
<feature type="region of interest" description="Disordered" evidence="4">
    <location>
        <begin position="58"/>
        <end position="81"/>
    </location>
</feature>
<dbReference type="SMART" id="SM00479">
    <property type="entry name" value="EXOIII"/>
    <property type="match status" value="1"/>
</dbReference>
<feature type="domain" description="Exonuclease" evidence="5">
    <location>
        <begin position="146"/>
        <end position="375"/>
    </location>
</feature>
<dbReference type="InterPro" id="IPR036397">
    <property type="entry name" value="RNaseH_sf"/>
</dbReference>